<evidence type="ECO:0000256" key="2">
    <source>
        <dbReference type="SAM" id="Phobius"/>
    </source>
</evidence>
<name>A0ABT9BRC1_9MICO</name>
<dbReference type="RefSeq" id="WP_305002270.1">
    <property type="nucleotide sequence ID" value="NZ_JAUQUB010000001.1"/>
</dbReference>
<keyword evidence="2" id="KW-0812">Transmembrane</keyword>
<keyword evidence="2" id="KW-0472">Membrane</keyword>
<proteinExistence type="predicted"/>
<reference evidence="3 4" key="1">
    <citation type="submission" date="2023-07" db="EMBL/GenBank/DDBJ databases">
        <title>Protaetiibacter sp. nov WY-16 isolated from soil.</title>
        <authorList>
            <person name="Liu B."/>
            <person name="Wan Y."/>
        </authorList>
    </citation>
    <scope>NUCLEOTIDE SEQUENCE [LARGE SCALE GENOMIC DNA]</scope>
    <source>
        <strain evidence="3 4">WY-16</strain>
    </source>
</reference>
<feature type="transmembrane region" description="Helical" evidence="2">
    <location>
        <begin position="6"/>
        <end position="30"/>
    </location>
</feature>
<dbReference type="EMBL" id="JAUQUB010000001">
    <property type="protein sequence ID" value="MDO7881877.1"/>
    <property type="molecule type" value="Genomic_DNA"/>
</dbReference>
<evidence type="ECO:0000256" key="1">
    <source>
        <dbReference type="SAM" id="MobiDB-lite"/>
    </source>
</evidence>
<dbReference type="Proteomes" id="UP001241072">
    <property type="component" value="Unassembled WGS sequence"/>
</dbReference>
<evidence type="ECO:0000313" key="4">
    <source>
        <dbReference type="Proteomes" id="UP001241072"/>
    </source>
</evidence>
<comment type="caution">
    <text evidence="3">The sequence shown here is derived from an EMBL/GenBank/DDBJ whole genome shotgun (WGS) entry which is preliminary data.</text>
</comment>
<evidence type="ECO:0000313" key="3">
    <source>
        <dbReference type="EMBL" id="MDO7881877.1"/>
    </source>
</evidence>
<keyword evidence="4" id="KW-1185">Reference proteome</keyword>
<sequence length="118" mass="13587">MIDWWGWVLLWSGLVLVLVVVLATLAWWLFRKFLRLLGDVADLAERGAILDAADAELVRPQLAVLAAVSDARAREDARRCARRERRRVRRERRLDRARRITGPEAAAGPWPADWYDKA</sequence>
<keyword evidence="2" id="KW-1133">Transmembrane helix</keyword>
<protein>
    <submittedName>
        <fullName evidence="3">Uncharacterized protein</fullName>
    </submittedName>
</protein>
<accession>A0ABT9BRC1</accession>
<organism evidence="3 4">
    <name type="scientific">Antiquaquibacter soli</name>
    <dbReference type="NCBI Taxonomy" id="3064523"/>
    <lineage>
        <taxon>Bacteria</taxon>
        <taxon>Bacillati</taxon>
        <taxon>Actinomycetota</taxon>
        <taxon>Actinomycetes</taxon>
        <taxon>Micrococcales</taxon>
        <taxon>Microbacteriaceae</taxon>
        <taxon>Antiquaquibacter</taxon>
    </lineage>
</organism>
<gene>
    <name evidence="3" type="ORF">Q5716_06505</name>
</gene>
<feature type="region of interest" description="Disordered" evidence="1">
    <location>
        <begin position="99"/>
        <end position="118"/>
    </location>
</feature>